<gene>
    <name evidence="3" type="ORF">IPV69_08050</name>
</gene>
<dbReference type="SUPFAM" id="SSF48452">
    <property type="entry name" value="TPR-like"/>
    <property type="match status" value="1"/>
</dbReference>
<evidence type="ECO:0000256" key="1">
    <source>
        <dbReference type="PROSITE-ProRule" id="PRU00339"/>
    </source>
</evidence>
<dbReference type="Gene3D" id="1.25.40.10">
    <property type="entry name" value="Tetratricopeptide repeat domain"/>
    <property type="match status" value="1"/>
</dbReference>
<reference evidence="3 4" key="1">
    <citation type="submission" date="2020-10" db="EMBL/GenBank/DDBJ databases">
        <title>Wide distribution of Phycisphaera-like planctomycetes from WD2101 soil group in peatlands and genome analysis of the first cultivated representative.</title>
        <authorList>
            <person name="Dedysh S.N."/>
            <person name="Beletsky A.V."/>
            <person name="Ivanova A."/>
            <person name="Kulichevskaya I.S."/>
            <person name="Suzina N.E."/>
            <person name="Philippov D.A."/>
            <person name="Rakitin A.L."/>
            <person name="Mardanov A.V."/>
            <person name="Ravin N.V."/>
        </authorList>
    </citation>
    <scope>NUCLEOTIDE SEQUENCE [LARGE SCALE GENOMIC DNA]</scope>
    <source>
        <strain evidence="3 4">M1803</strain>
    </source>
</reference>
<dbReference type="InterPro" id="IPR019734">
    <property type="entry name" value="TPR_rpt"/>
</dbReference>
<evidence type="ECO:0000313" key="3">
    <source>
        <dbReference type="EMBL" id="QOV91297.1"/>
    </source>
</evidence>
<dbReference type="RefSeq" id="WP_206294513.1">
    <property type="nucleotide sequence ID" value="NZ_CP063458.1"/>
</dbReference>
<proteinExistence type="predicted"/>
<protein>
    <submittedName>
        <fullName evidence="3">Tetratricopeptide repeat protein</fullName>
    </submittedName>
</protein>
<dbReference type="EMBL" id="CP063458">
    <property type="protein sequence ID" value="QOV91297.1"/>
    <property type="molecule type" value="Genomic_DNA"/>
</dbReference>
<evidence type="ECO:0000313" key="4">
    <source>
        <dbReference type="Proteomes" id="UP000593765"/>
    </source>
</evidence>
<keyword evidence="4" id="KW-1185">Reference proteome</keyword>
<keyword evidence="2" id="KW-0472">Membrane</keyword>
<feature type="transmembrane region" description="Helical" evidence="2">
    <location>
        <begin position="35"/>
        <end position="55"/>
    </location>
</feature>
<evidence type="ECO:0000256" key="2">
    <source>
        <dbReference type="SAM" id="Phobius"/>
    </source>
</evidence>
<sequence>MTQPPQLPIAPPVRGPLDVAYLLEASEPRRPVSRVWFFVGGLILVTLFSGVLTAAAGQAGLLVEVVSAMMVVALMVGLMLFTSGVVKRVRAEQQSVESIGELVQLRRWSESAGQLDQILAQPMRTQAARAQALVFLGAVLARYQRFDDAIAVYDHLLESRLLDGGSNYGLRLGRAMAMLRQDHLVDADRAISELRRQTPTGVESAGLALLELYRDVKTGHSEEAIQRFGKSLSTMTEQLGHRVSDAWALVARAFDLLGRQDEARQAFQKATLLSPPVELFRRYPEVQRLEGRYDPTYAPPEAA</sequence>
<dbReference type="Proteomes" id="UP000593765">
    <property type="component" value="Chromosome"/>
</dbReference>
<keyword evidence="1" id="KW-0802">TPR repeat</keyword>
<dbReference type="KEGG" id="hbs:IPV69_08050"/>
<dbReference type="AlphaFoldDB" id="A0A7M2X0K4"/>
<feature type="transmembrane region" description="Helical" evidence="2">
    <location>
        <begin position="61"/>
        <end position="81"/>
    </location>
</feature>
<dbReference type="InterPro" id="IPR011990">
    <property type="entry name" value="TPR-like_helical_dom_sf"/>
</dbReference>
<dbReference type="PROSITE" id="PS50005">
    <property type="entry name" value="TPR"/>
    <property type="match status" value="1"/>
</dbReference>
<keyword evidence="2" id="KW-0812">Transmembrane</keyword>
<name>A0A7M2X0K4_9BACT</name>
<organism evidence="3 4">
    <name type="scientific">Humisphaera borealis</name>
    <dbReference type="NCBI Taxonomy" id="2807512"/>
    <lineage>
        <taxon>Bacteria</taxon>
        <taxon>Pseudomonadati</taxon>
        <taxon>Planctomycetota</taxon>
        <taxon>Phycisphaerae</taxon>
        <taxon>Tepidisphaerales</taxon>
        <taxon>Tepidisphaeraceae</taxon>
        <taxon>Humisphaera</taxon>
    </lineage>
</organism>
<accession>A0A7M2X0K4</accession>
<keyword evidence="2" id="KW-1133">Transmembrane helix</keyword>
<feature type="repeat" description="TPR" evidence="1">
    <location>
        <begin position="244"/>
        <end position="277"/>
    </location>
</feature>